<dbReference type="Proteomes" id="UP001310594">
    <property type="component" value="Unassembled WGS sequence"/>
</dbReference>
<evidence type="ECO:0000256" key="1">
    <source>
        <dbReference type="SAM" id="MobiDB-lite"/>
    </source>
</evidence>
<feature type="region of interest" description="Disordered" evidence="1">
    <location>
        <begin position="1"/>
        <end position="23"/>
    </location>
</feature>
<dbReference type="AlphaFoldDB" id="A0AAN7ZPG6"/>
<name>A0AAN7ZPG6_9PEZI</name>
<evidence type="ECO:0000313" key="2">
    <source>
        <dbReference type="EMBL" id="KAK5703022.1"/>
    </source>
</evidence>
<dbReference type="EMBL" id="JAVRQU010000005">
    <property type="protein sequence ID" value="KAK5703022.1"/>
    <property type="molecule type" value="Genomic_DNA"/>
</dbReference>
<evidence type="ECO:0000313" key="3">
    <source>
        <dbReference type="Proteomes" id="UP001310594"/>
    </source>
</evidence>
<protein>
    <submittedName>
        <fullName evidence="2">Uncharacterized protein</fullName>
    </submittedName>
</protein>
<organism evidence="2 3">
    <name type="scientific">Elasticomyces elasticus</name>
    <dbReference type="NCBI Taxonomy" id="574655"/>
    <lineage>
        <taxon>Eukaryota</taxon>
        <taxon>Fungi</taxon>
        <taxon>Dikarya</taxon>
        <taxon>Ascomycota</taxon>
        <taxon>Pezizomycotina</taxon>
        <taxon>Dothideomycetes</taxon>
        <taxon>Dothideomycetidae</taxon>
        <taxon>Mycosphaerellales</taxon>
        <taxon>Teratosphaeriaceae</taxon>
        <taxon>Elasticomyces</taxon>
    </lineage>
</organism>
<comment type="caution">
    <text evidence="2">The sequence shown here is derived from an EMBL/GenBank/DDBJ whole genome shotgun (WGS) entry which is preliminary data.</text>
</comment>
<reference evidence="2" key="1">
    <citation type="submission" date="2023-08" db="EMBL/GenBank/DDBJ databases">
        <title>Black Yeasts Isolated from many extreme environments.</title>
        <authorList>
            <person name="Coleine C."/>
            <person name="Stajich J.E."/>
            <person name="Selbmann L."/>
        </authorList>
    </citation>
    <scope>NUCLEOTIDE SEQUENCE</scope>
    <source>
        <strain evidence="2">CCFEE 5810</strain>
    </source>
</reference>
<gene>
    <name evidence="2" type="ORF">LTR97_003968</name>
</gene>
<accession>A0AAN7ZPG6</accession>
<sequence>MADHPRKLAVPRKASVGISQPQQGWNNEYQAKLDRIDQDTQLLKEAKKHPDPEFLFNLLEYLDWPLPKPEEFDGSLQHTSDCAFVDGDLSEAIDMAMSLQNKFRELETDRLLRVRKGILAYAVASTAAMK</sequence>
<proteinExistence type="predicted"/>